<proteinExistence type="predicted"/>
<name>A0A1D1VZF6_RAMVA</name>
<dbReference type="AlphaFoldDB" id="A0A1D1VZF6"/>
<evidence type="ECO:0000313" key="1">
    <source>
        <dbReference type="EMBL" id="GAV05218.1"/>
    </source>
</evidence>
<accession>A0A1D1VZF6</accession>
<gene>
    <name evidence="1" type="primary">RvY_15385-1</name>
    <name evidence="1" type="synonym">RvY_15385.1</name>
    <name evidence="1" type="ORF">RvY_15385</name>
</gene>
<keyword evidence="2" id="KW-1185">Reference proteome</keyword>
<reference evidence="1 2" key="1">
    <citation type="journal article" date="2016" name="Nat. Commun.">
        <title>Extremotolerant tardigrade genome and improved radiotolerance of human cultured cells by tardigrade-unique protein.</title>
        <authorList>
            <person name="Hashimoto T."/>
            <person name="Horikawa D.D."/>
            <person name="Saito Y."/>
            <person name="Kuwahara H."/>
            <person name="Kozuka-Hata H."/>
            <person name="Shin-I T."/>
            <person name="Minakuchi Y."/>
            <person name="Ohishi K."/>
            <person name="Motoyama A."/>
            <person name="Aizu T."/>
            <person name="Enomoto A."/>
            <person name="Kondo K."/>
            <person name="Tanaka S."/>
            <person name="Hara Y."/>
            <person name="Koshikawa S."/>
            <person name="Sagara H."/>
            <person name="Miura T."/>
            <person name="Yokobori S."/>
            <person name="Miyagawa K."/>
            <person name="Suzuki Y."/>
            <person name="Kubo T."/>
            <person name="Oyama M."/>
            <person name="Kohara Y."/>
            <person name="Fujiyama A."/>
            <person name="Arakawa K."/>
            <person name="Katayama T."/>
            <person name="Toyoda A."/>
            <person name="Kunieda T."/>
        </authorList>
    </citation>
    <scope>NUCLEOTIDE SEQUENCE [LARGE SCALE GENOMIC DNA]</scope>
    <source>
        <strain evidence="1 2">YOKOZUNA-1</strain>
    </source>
</reference>
<protein>
    <submittedName>
        <fullName evidence="1">Uncharacterized protein</fullName>
    </submittedName>
</protein>
<dbReference type="Proteomes" id="UP000186922">
    <property type="component" value="Unassembled WGS sequence"/>
</dbReference>
<comment type="caution">
    <text evidence="1">The sequence shown here is derived from an EMBL/GenBank/DDBJ whole genome shotgun (WGS) entry which is preliminary data.</text>
</comment>
<sequence>MAEWNLQREQEHGPSTPTELLTVWSVHTCHKANAPLTMLAKQANWTVKCAVKQSYDKQQVRNRPQHFHDLCLMPMCHRRDSSSSFALAEESCRMCLARDRTFRSRGGAGPRETQE</sequence>
<dbReference type="EMBL" id="BDGG01000012">
    <property type="protein sequence ID" value="GAV05218.1"/>
    <property type="molecule type" value="Genomic_DNA"/>
</dbReference>
<evidence type="ECO:0000313" key="2">
    <source>
        <dbReference type="Proteomes" id="UP000186922"/>
    </source>
</evidence>
<organism evidence="1 2">
    <name type="scientific">Ramazzottius varieornatus</name>
    <name type="common">Water bear</name>
    <name type="synonym">Tardigrade</name>
    <dbReference type="NCBI Taxonomy" id="947166"/>
    <lineage>
        <taxon>Eukaryota</taxon>
        <taxon>Metazoa</taxon>
        <taxon>Ecdysozoa</taxon>
        <taxon>Tardigrada</taxon>
        <taxon>Eutardigrada</taxon>
        <taxon>Parachela</taxon>
        <taxon>Hypsibioidea</taxon>
        <taxon>Ramazzottiidae</taxon>
        <taxon>Ramazzottius</taxon>
    </lineage>
</organism>